<dbReference type="SMART" id="SM00228">
    <property type="entry name" value="PDZ"/>
    <property type="match status" value="1"/>
</dbReference>
<dbReference type="Pfam" id="PF05299">
    <property type="entry name" value="Peptidase_M61"/>
    <property type="match status" value="1"/>
</dbReference>
<dbReference type="InterPro" id="IPR001478">
    <property type="entry name" value="PDZ"/>
</dbReference>
<reference evidence="2 3" key="1">
    <citation type="submission" date="2023-03" db="EMBL/GenBank/DDBJ databases">
        <title>Thalassotalea loyana LMG 22536T draft genome sequence.</title>
        <authorList>
            <person name="Sawabe T."/>
        </authorList>
    </citation>
    <scope>NUCLEOTIDE SEQUENCE [LARGE SCALE GENOMIC DNA]</scope>
    <source>
        <strain evidence="2 3">LMG 22536</strain>
    </source>
</reference>
<dbReference type="Proteomes" id="UP001157134">
    <property type="component" value="Unassembled WGS sequence"/>
</dbReference>
<evidence type="ECO:0000313" key="3">
    <source>
        <dbReference type="Proteomes" id="UP001157134"/>
    </source>
</evidence>
<keyword evidence="3" id="KW-1185">Reference proteome</keyword>
<dbReference type="SUPFAM" id="SSF50156">
    <property type="entry name" value="PDZ domain-like"/>
    <property type="match status" value="1"/>
</dbReference>
<accession>A0ABQ6HHS5</accession>
<dbReference type="PIRSF" id="PIRSF016493">
    <property type="entry name" value="Glycyl_aminpptds"/>
    <property type="match status" value="1"/>
</dbReference>
<dbReference type="Pfam" id="PF17899">
    <property type="entry name" value="Peptidase_M61_N"/>
    <property type="match status" value="1"/>
</dbReference>
<dbReference type="SUPFAM" id="SSF55486">
    <property type="entry name" value="Metalloproteases ('zincins'), catalytic domain"/>
    <property type="match status" value="1"/>
</dbReference>
<protein>
    <submittedName>
        <fullName evidence="2">Peptidase M61</fullName>
    </submittedName>
</protein>
<dbReference type="InterPro" id="IPR036034">
    <property type="entry name" value="PDZ_sf"/>
</dbReference>
<evidence type="ECO:0000259" key="1">
    <source>
        <dbReference type="SMART" id="SM00228"/>
    </source>
</evidence>
<dbReference type="Gene3D" id="1.10.390.10">
    <property type="entry name" value="Neutral Protease Domain 2"/>
    <property type="match status" value="1"/>
</dbReference>
<sequence length="599" mass="67519">MLKINKSMTVIHYQITPENPNSHLFGVKIDIVTQPDNTYTLSLPAWLPGSYMIRDFAKNIINLSASDTAGSLIDLERKDKQTWQFTAQSNHVQIRYQVFAFDLSVRTAYLDSQRGFFNGSSTFLAVEELAGHECRLTIEQGINNNWRVATGLPRSHETDLYQFGDYIAQDYQQLIDCPVALGDFDVTEFSVCGIPHFLVFTSEHYGDRARMVKDISKLCQHHIDMFGEAPFSEYWFITHLQANGFGGLEHKNSTVLQAGRFDLPNPEMGEELSDSYKTFLSLCSHEYFHAWNVCRLKPREFIPYDLAQEVYTEQLWAYEGITSYYDDLSLQRTSIVSADDYLAMLSKTATRVYRGPGEFKQSIVESSFFTWTKFYQQGPDAPNNIVSYYTKGSLFALWLDLTIRDKSNGLASLDDLMRAMWQQFGKNEKGTITNDYLTVFNQLCGEDMSSDFYARLNAKSPYELTSELAQVGVSFERAKFAKLNSLDTCVTSDIKPYFGAMYTALPTGLKITSVIENSPAANAGIAVNDILIAVQNMKVTEASFAKLLGHMPLGSALTCHYFRDDQLLTGQLVVADSPLAGVKLSVVEPERIGAWLATE</sequence>
<dbReference type="Gene3D" id="2.30.42.10">
    <property type="match status" value="1"/>
</dbReference>
<dbReference type="EMBL" id="BSSV01000005">
    <property type="protein sequence ID" value="GLX86297.1"/>
    <property type="molecule type" value="Genomic_DNA"/>
</dbReference>
<proteinExistence type="predicted"/>
<name>A0ABQ6HHS5_9GAMM</name>
<dbReference type="InterPro" id="IPR007963">
    <property type="entry name" value="Peptidase_M61_catalytic"/>
</dbReference>
<comment type="caution">
    <text evidence="2">The sequence shown here is derived from an EMBL/GenBank/DDBJ whole genome shotgun (WGS) entry which is preliminary data.</text>
</comment>
<dbReference type="InterPro" id="IPR024191">
    <property type="entry name" value="Peptidase_M61"/>
</dbReference>
<feature type="domain" description="PDZ" evidence="1">
    <location>
        <begin position="496"/>
        <end position="565"/>
    </location>
</feature>
<organism evidence="2 3">
    <name type="scientific">Thalassotalea loyana</name>
    <dbReference type="NCBI Taxonomy" id="280483"/>
    <lineage>
        <taxon>Bacteria</taxon>
        <taxon>Pseudomonadati</taxon>
        <taxon>Pseudomonadota</taxon>
        <taxon>Gammaproteobacteria</taxon>
        <taxon>Alteromonadales</taxon>
        <taxon>Colwelliaceae</taxon>
        <taxon>Thalassotalea</taxon>
    </lineage>
</organism>
<dbReference type="RefSeq" id="WP_284299167.1">
    <property type="nucleotide sequence ID" value="NZ_BSSV01000005.1"/>
</dbReference>
<dbReference type="InterPro" id="IPR027268">
    <property type="entry name" value="Peptidase_M4/M1_CTD_sf"/>
</dbReference>
<dbReference type="Pfam" id="PF13180">
    <property type="entry name" value="PDZ_2"/>
    <property type="match status" value="1"/>
</dbReference>
<evidence type="ECO:0000313" key="2">
    <source>
        <dbReference type="EMBL" id="GLX86297.1"/>
    </source>
</evidence>
<dbReference type="Gene3D" id="2.60.40.3650">
    <property type="match status" value="1"/>
</dbReference>
<gene>
    <name evidence="2" type="ORF">tloyanaT_25500</name>
</gene>
<dbReference type="InterPro" id="IPR040756">
    <property type="entry name" value="Peptidase_M61_N"/>
</dbReference>